<dbReference type="OrthoDB" id="1780383at2"/>
<organism evidence="1 2">
    <name type="scientific">Kribbella albertanoniae</name>
    <dbReference type="NCBI Taxonomy" id="1266829"/>
    <lineage>
        <taxon>Bacteria</taxon>
        <taxon>Bacillati</taxon>
        <taxon>Actinomycetota</taxon>
        <taxon>Actinomycetes</taxon>
        <taxon>Propionibacteriales</taxon>
        <taxon>Kribbellaceae</taxon>
        <taxon>Kribbella</taxon>
    </lineage>
</organism>
<dbReference type="Proteomes" id="UP000295075">
    <property type="component" value="Unassembled WGS sequence"/>
</dbReference>
<sequence length="491" mass="54574">MAEQATAGARLEDDEAIATAKAMAKELADLRPELQQYDDYYAGIQAMPTEPRRLTQKHKDLLAMAVSNWTRLVVDVVNERLVVGGIKSSSDEDLDEAAWEFWQANNMDFHQSAVHLAALKFGYTYTSVWPRENLPPRINGESPLQVHVRRDEITGEPTEAVKVWESLRSPRHLYVSLYRPEGVYRFRSAQALEVLDKYPVTAPMSVDLAQIDIAPREPDDDGGPFLPNPMGVVPFVWMPTQPDLEGGTSSEIQGVIPIQDRINRTNFHRLLTQEFHAFPQRWVTGIDVEVDEDGNPISPFDSEVDRLWTALSAETRFGQFDASSPSGFLEANREDIQALATQSRTPPHYLTAGMGNFPSGESVRATEYGLSRKVGNRRQTYGEAWADTIRLCARAAGNQALADDMKIAVLWEDVEARSEGEIVDALLKMATLGVPRRVLWERWGASPQEAAKWEEMLAEETANEAGLGLAIGQGTRAVPTEGAPEQTAGEE</sequence>
<reference evidence="1 2" key="1">
    <citation type="submission" date="2019-03" db="EMBL/GenBank/DDBJ databases">
        <title>Draft genome sequences of novel Actinobacteria.</title>
        <authorList>
            <person name="Sahin N."/>
            <person name="Ay H."/>
            <person name="Saygin H."/>
        </authorList>
    </citation>
    <scope>NUCLEOTIDE SEQUENCE [LARGE SCALE GENOMIC DNA]</scope>
    <source>
        <strain evidence="1 2">JCM 30547</strain>
    </source>
</reference>
<dbReference type="InterPro" id="IPR021145">
    <property type="entry name" value="Portal_protein_SPP1_Gp6-like"/>
</dbReference>
<evidence type="ECO:0000313" key="2">
    <source>
        <dbReference type="Proteomes" id="UP000295075"/>
    </source>
</evidence>
<dbReference type="AlphaFoldDB" id="A0A4R4PJQ1"/>
<accession>A0A4R4PJQ1</accession>
<name>A0A4R4PJQ1_9ACTN</name>
<protein>
    <submittedName>
        <fullName evidence="1">Phage portal protein</fullName>
    </submittedName>
</protein>
<proteinExistence type="predicted"/>
<dbReference type="EMBL" id="SMKA01000198">
    <property type="protein sequence ID" value="TDC22158.1"/>
    <property type="molecule type" value="Genomic_DNA"/>
</dbReference>
<dbReference type="Pfam" id="PF05133">
    <property type="entry name" value="SPP1_portal"/>
    <property type="match status" value="1"/>
</dbReference>
<comment type="caution">
    <text evidence="1">The sequence shown here is derived from an EMBL/GenBank/DDBJ whole genome shotgun (WGS) entry which is preliminary data.</text>
</comment>
<evidence type="ECO:0000313" key="1">
    <source>
        <dbReference type="EMBL" id="TDC22158.1"/>
    </source>
</evidence>
<keyword evidence="2" id="KW-1185">Reference proteome</keyword>
<gene>
    <name evidence="1" type="ORF">E1261_31710</name>
</gene>
<dbReference type="RefSeq" id="WP_132413079.1">
    <property type="nucleotide sequence ID" value="NZ_SMKA01000198.1"/>
</dbReference>